<reference evidence="1" key="1">
    <citation type="journal article" date="2022" name="bioRxiv">
        <title>Sequencing and chromosome-scale assembly of the giantPleurodeles waltlgenome.</title>
        <authorList>
            <person name="Brown T."/>
            <person name="Elewa A."/>
            <person name="Iarovenko S."/>
            <person name="Subramanian E."/>
            <person name="Araus A.J."/>
            <person name="Petzold A."/>
            <person name="Susuki M."/>
            <person name="Suzuki K.-i.T."/>
            <person name="Hayashi T."/>
            <person name="Toyoda A."/>
            <person name="Oliveira C."/>
            <person name="Osipova E."/>
            <person name="Leigh N.D."/>
            <person name="Simon A."/>
            <person name="Yun M.H."/>
        </authorList>
    </citation>
    <scope>NUCLEOTIDE SEQUENCE</scope>
    <source>
        <strain evidence="1">20211129_DDA</strain>
        <tissue evidence="1">Liver</tissue>
    </source>
</reference>
<keyword evidence="2" id="KW-1185">Reference proteome</keyword>
<organism evidence="1 2">
    <name type="scientific">Pleurodeles waltl</name>
    <name type="common">Iberian ribbed newt</name>
    <dbReference type="NCBI Taxonomy" id="8319"/>
    <lineage>
        <taxon>Eukaryota</taxon>
        <taxon>Metazoa</taxon>
        <taxon>Chordata</taxon>
        <taxon>Craniata</taxon>
        <taxon>Vertebrata</taxon>
        <taxon>Euteleostomi</taxon>
        <taxon>Amphibia</taxon>
        <taxon>Batrachia</taxon>
        <taxon>Caudata</taxon>
        <taxon>Salamandroidea</taxon>
        <taxon>Salamandridae</taxon>
        <taxon>Pleurodelinae</taxon>
        <taxon>Pleurodeles</taxon>
    </lineage>
</organism>
<accession>A0AAV7Q8X5</accession>
<dbReference type="AlphaFoldDB" id="A0AAV7Q8X5"/>
<proteinExistence type="predicted"/>
<sequence length="134" mass="15593">MANQTNRRELRNTKLDQVFSTSVAGTKRLNSPNPMSAKSTFLALERALKKETSKWWEAASLKNYLEHDLIPRGLRIPIFPPIDATSQERLQQWEANLQMASNNMISQLIEIAQEEYEKYREEVDMPNKRIEEAN</sequence>
<dbReference type="Proteomes" id="UP001066276">
    <property type="component" value="Chromosome 6"/>
</dbReference>
<protein>
    <submittedName>
        <fullName evidence="1">Uncharacterized protein</fullName>
    </submittedName>
</protein>
<comment type="caution">
    <text evidence="1">The sequence shown here is derived from an EMBL/GenBank/DDBJ whole genome shotgun (WGS) entry which is preliminary data.</text>
</comment>
<evidence type="ECO:0000313" key="2">
    <source>
        <dbReference type="Proteomes" id="UP001066276"/>
    </source>
</evidence>
<evidence type="ECO:0000313" key="1">
    <source>
        <dbReference type="EMBL" id="KAJ1136709.1"/>
    </source>
</evidence>
<dbReference type="EMBL" id="JANPWB010000010">
    <property type="protein sequence ID" value="KAJ1136709.1"/>
    <property type="molecule type" value="Genomic_DNA"/>
</dbReference>
<gene>
    <name evidence="1" type="ORF">NDU88_003124</name>
</gene>
<name>A0AAV7Q8X5_PLEWA</name>